<gene>
    <name evidence="3" type="ORF">SAMN04489859_11083</name>
</gene>
<protein>
    <submittedName>
        <fullName evidence="3">Hint domain-containing protein</fullName>
    </submittedName>
</protein>
<dbReference type="OrthoDB" id="7795520at2"/>
<feature type="region of interest" description="Disordered" evidence="1">
    <location>
        <begin position="41"/>
        <end position="60"/>
    </location>
</feature>
<sequence>MAPQQFWGVVFSDAGDNASLGGKSYSDLNYNHNLFWVDDPDHGEPNQIHPNQPDEGISFSEDEPPQVIVEMGVFSDVRFQMADGRTEYAAVYVFRLADGRTVLRVNDDAMYFINERDYSRNDILRVDLSDQYDELLSIDFTQFDDEFDTICFANGTLIETVDGLVAVEDLRPGMLLRTADHGFQPLLLALLRGVDARMLARHEKLRPVRIMAGALGNGLPRRDLRVSRQHRMLVSSRIAGRMFGTSEVLVPAIRLTVLPGIFVEESPEALEYFHLVLDEHQILFAEGAASESLLIGPQALAAMTPEARVEILTLFPDAITHCHDVAPVRPVPPNARQKSLIARHAKHRKPVVEVGG</sequence>
<reference evidence="3 4" key="1">
    <citation type="submission" date="2016-10" db="EMBL/GenBank/DDBJ databases">
        <authorList>
            <person name="de Groot N.N."/>
        </authorList>
    </citation>
    <scope>NUCLEOTIDE SEQUENCE [LARGE SCALE GENOMIC DNA]</scope>
    <source>
        <strain evidence="3 4">DSM 8512</strain>
    </source>
</reference>
<name>A0A1H8PP01_9RHOB</name>
<evidence type="ECO:0000313" key="4">
    <source>
        <dbReference type="Proteomes" id="UP000199054"/>
    </source>
</evidence>
<dbReference type="InterPro" id="IPR028992">
    <property type="entry name" value="Hedgehog/Intein_dom"/>
</dbReference>
<dbReference type="Proteomes" id="UP000199054">
    <property type="component" value="Unassembled WGS sequence"/>
</dbReference>
<dbReference type="RefSeq" id="WP_090618125.1">
    <property type="nucleotide sequence ID" value="NZ_CP067124.1"/>
</dbReference>
<dbReference type="AlphaFoldDB" id="A0A1H8PP01"/>
<evidence type="ECO:0000259" key="2">
    <source>
        <dbReference type="Pfam" id="PF13403"/>
    </source>
</evidence>
<organism evidence="3 4">
    <name type="scientific">Paracoccus alcaliphilus</name>
    <dbReference type="NCBI Taxonomy" id="34002"/>
    <lineage>
        <taxon>Bacteria</taxon>
        <taxon>Pseudomonadati</taxon>
        <taxon>Pseudomonadota</taxon>
        <taxon>Alphaproteobacteria</taxon>
        <taxon>Rhodobacterales</taxon>
        <taxon>Paracoccaceae</taxon>
        <taxon>Paracoccus</taxon>
    </lineage>
</organism>
<keyword evidence="4" id="KW-1185">Reference proteome</keyword>
<dbReference type="STRING" id="34002.SAMN04489859_11083"/>
<evidence type="ECO:0000313" key="3">
    <source>
        <dbReference type="EMBL" id="SEO43516.1"/>
    </source>
</evidence>
<dbReference type="SUPFAM" id="SSF51294">
    <property type="entry name" value="Hedgehog/intein (Hint) domain"/>
    <property type="match status" value="1"/>
</dbReference>
<dbReference type="Pfam" id="PF13403">
    <property type="entry name" value="Hint_2"/>
    <property type="match status" value="1"/>
</dbReference>
<feature type="domain" description="Hedgehog/Intein (Hint)" evidence="2">
    <location>
        <begin position="150"/>
        <end position="296"/>
    </location>
</feature>
<dbReference type="InterPro" id="IPR036844">
    <property type="entry name" value="Hint_dom_sf"/>
</dbReference>
<evidence type="ECO:0000256" key="1">
    <source>
        <dbReference type="SAM" id="MobiDB-lite"/>
    </source>
</evidence>
<accession>A0A1H8PP01</accession>
<dbReference type="EMBL" id="FODE01000108">
    <property type="protein sequence ID" value="SEO43516.1"/>
    <property type="molecule type" value="Genomic_DNA"/>
</dbReference>
<proteinExistence type="predicted"/>